<dbReference type="Proteomes" id="UP000410984">
    <property type="component" value="Unassembled WGS sequence"/>
</dbReference>
<gene>
    <name evidence="1" type="ORF">MET9862_05634</name>
</gene>
<dbReference type="EMBL" id="CABFPH010000187">
    <property type="protein sequence ID" value="VUD74997.1"/>
    <property type="molecule type" value="Genomic_DNA"/>
</dbReference>
<dbReference type="AlphaFoldDB" id="A0A509EKX2"/>
<sequence>MIIGPLSYQNPVDPFGMADLGFAQTPRGLGDTEPALIKRSPYHSAEEVVSAVAFSAPSPSGPS</sequence>
<reference evidence="1 2" key="1">
    <citation type="submission" date="2019-06" db="EMBL/GenBank/DDBJ databases">
        <authorList>
            <person name="Rodrigo-Torres L."/>
            <person name="Arahal R. D."/>
            <person name="Lucena T."/>
        </authorList>
    </citation>
    <scope>NUCLEOTIDE SEQUENCE [LARGE SCALE GENOMIC DNA]</scope>
    <source>
        <strain evidence="1 2">SB0023/3</strain>
    </source>
</reference>
<evidence type="ECO:0000313" key="2">
    <source>
        <dbReference type="Proteomes" id="UP000410984"/>
    </source>
</evidence>
<accession>A0A509EKX2</accession>
<protein>
    <submittedName>
        <fullName evidence="1">Uncharacterized protein</fullName>
    </submittedName>
</protein>
<name>A0A509EKX2_9HYPH</name>
<proteinExistence type="predicted"/>
<evidence type="ECO:0000313" key="1">
    <source>
        <dbReference type="EMBL" id="VUD74997.1"/>
    </source>
</evidence>
<organism evidence="1 2">
    <name type="scientific">Methylobacterium symbioticum</name>
    <dbReference type="NCBI Taxonomy" id="2584084"/>
    <lineage>
        <taxon>Bacteria</taxon>
        <taxon>Pseudomonadati</taxon>
        <taxon>Pseudomonadota</taxon>
        <taxon>Alphaproteobacteria</taxon>
        <taxon>Hyphomicrobiales</taxon>
        <taxon>Methylobacteriaceae</taxon>
        <taxon>Methylobacterium</taxon>
    </lineage>
</organism>
<keyword evidence="2" id="KW-1185">Reference proteome</keyword>